<protein>
    <submittedName>
        <fullName evidence="2">Uncharacterized protein</fullName>
    </submittedName>
</protein>
<reference evidence="2 3" key="1">
    <citation type="submission" date="2020-02" db="EMBL/GenBank/DDBJ databases">
        <title>Draft genome sequence of Haematococcus lacustris strain NIES-144.</title>
        <authorList>
            <person name="Morimoto D."/>
            <person name="Nakagawa S."/>
            <person name="Yoshida T."/>
            <person name="Sawayama S."/>
        </authorList>
    </citation>
    <scope>NUCLEOTIDE SEQUENCE [LARGE SCALE GENOMIC DNA]</scope>
    <source>
        <strain evidence="2 3">NIES-144</strain>
    </source>
</reference>
<gene>
    <name evidence="2" type="ORF">HaLaN_09348</name>
</gene>
<name>A0A699Z361_HAELA</name>
<accession>A0A699Z361</accession>
<dbReference type="EMBL" id="BLLF01000615">
    <property type="protein sequence ID" value="GFH13459.1"/>
    <property type="molecule type" value="Genomic_DNA"/>
</dbReference>
<evidence type="ECO:0000256" key="1">
    <source>
        <dbReference type="SAM" id="MobiDB-lite"/>
    </source>
</evidence>
<organism evidence="2 3">
    <name type="scientific">Haematococcus lacustris</name>
    <name type="common">Green alga</name>
    <name type="synonym">Haematococcus pluvialis</name>
    <dbReference type="NCBI Taxonomy" id="44745"/>
    <lineage>
        <taxon>Eukaryota</taxon>
        <taxon>Viridiplantae</taxon>
        <taxon>Chlorophyta</taxon>
        <taxon>core chlorophytes</taxon>
        <taxon>Chlorophyceae</taxon>
        <taxon>CS clade</taxon>
        <taxon>Chlamydomonadales</taxon>
        <taxon>Haematococcaceae</taxon>
        <taxon>Haematococcus</taxon>
    </lineage>
</organism>
<evidence type="ECO:0000313" key="3">
    <source>
        <dbReference type="Proteomes" id="UP000485058"/>
    </source>
</evidence>
<feature type="region of interest" description="Disordered" evidence="1">
    <location>
        <begin position="34"/>
        <end position="67"/>
    </location>
</feature>
<dbReference type="Proteomes" id="UP000485058">
    <property type="component" value="Unassembled WGS sequence"/>
</dbReference>
<evidence type="ECO:0000313" key="2">
    <source>
        <dbReference type="EMBL" id="GFH13459.1"/>
    </source>
</evidence>
<dbReference type="AlphaFoldDB" id="A0A699Z361"/>
<proteinExistence type="predicted"/>
<feature type="non-terminal residue" evidence="2">
    <location>
        <position position="1"/>
    </location>
</feature>
<comment type="caution">
    <text evidence="2">The sequence shown here is derived from an EMBL/GenBank/DDBJ whole genome shotgun (WGS) entry which is preliminary data.</text>
</comment>
<keyword evidence="3" id="KW-1185">Reference proteome</keyword>
<sequence length="67" mass="7078">MMPVSPRRIALGFVRSSLLGGSRGPAGCIIGLHSPQAHRPTQPTARKSSEAPVGVASELNQGHHREQ</sequence>